<dbReference type="Gene3D" id="2.60.40.4070">
    <property type="match status" value="1"/>
</dbReference>
<feature type="signal peptide" evidence="1">
    <location>
        <begin position="1"/>
        <end position="19"/>
    </location>
</feature>
<dbReference type="Pfam" id="PF13573">
    <property type="entry name" value="SprB"/>
    <property type="match status" value="3"/>
</dbReference>
<reference evidence="2" key="1">
    <citation type="submission" date="2020-09" db="EMBL/GenBank/DDBJ databases">
        <title>Taishania pollutisoli gen. nov., sp. nov., Isolated from Tetrabromobisphenol A-Contaminated Soil.</title>
        <authorList>
            <person name="Chen Q."/>
        </authorList>
    </citation>
    <scope>NUCLEOTIDE SEQUENCE</scope>
    <source>
        <strain evidence="2">CZZ-1</strain>
    </source>
</reference>
<proteinExistence type="predicted"/>
<dbReference type="Proteomes" id="UP000652681">
    <property type="component" value="Unassembled WGS sequence"/>
</dbReference>
<evidence type="ECO:0000313" key="2">
    <source>
        <dbReference type="EMBL" id="MBC9812863.1"/>
    </source>
</evidence>
<dbReference type="NCBIfam" id="TIGR04131">
    <property type="entry name" value="Bac_Flav_CTERM"/>
    <property type="match status" value="1"/>
</dbReference>
<feature type="chain" id="PRO_5035264721" evidence="1">
    <location>
        <begin position="20"/>
        <end position="762"/>
    </location>
</feature>
<keyword evidence="1" id="KW-0732">Signal</keyword>
<keyword evidence="3" id="KW-1185">Reference proteome</keyword>
<dbReference type="Pfam" id="PF13585">
    <property type="entry name" value="CHU_C"/>
    <property type="match status" value="1"/>
</dbReference>
<gene>
    <name evidence="2" type="ORF">H9Y05_10315</name>
</gene>
<sequence length="762" mass="79265">MKFPAILAFLFLSGLNLFAQQLFINEVSQGPSGAFEYVELIVVGTPSCQTPPPCLDMRGIIIDDNNGYFESGSGSGIAQGALRFANITFWECIPIGTLIVVYNESNRNTAIPADDISMADGNGRLIIPGSSNLLEQHSSLPSSANNNYSATGWVTGGAWNTVGMANGQDSYQIRQTTSSTTPSHAVSWGSNNQNTIIYFAGNAGGLVFSMKNVTDDNPSLQANWVSEQATAGQTPGVANSTQNAAWIAAMSNTSGGTISLDVSSTNTGCGSNCTGTASVVASGGATPYTYDWSNGGTTAAITNLCAQTYTIEVTDANGCTATEQVTVSAGTNTMTINTTATNVSCNNACNGSVSATVSGGAIPYTYAWSNGTSTASVGNLCAQTYTVIVTDANGCTANGQAIVGTNPNPLTLTPSATNESCENLCDGTASIAVSGGTTPYIYTWSNGMATPSIQNLCDGTYTITVTDQNNCQSSATATVSPGASGQTPVVSPINPLTTSDAPIQVVASITGGTWSASCTSCINNSGVFNPQTAGVGTHQVCYTVGSGACAETACISIIVTQGCSTQQTSESINACPGESIVFDGQEITVAGNYDFNYLTANGCDSIHTVQFSFFVTNPLNDFKSVCLGDSALVNGNWYHESTLVNYETVDGNGCILQNTATISMYDCQIPPYYVFIPNTFTPNGDFVNDVFPISITGGLLDNGFIMNRWGQVVKEFSETDLSWDGRTQSGEAAPDGVYTYVVVVEKAGGVKEKYHGFVTLIR</sequence>
<protein>
    <submittedName>
        <fullName evidence="2">Gliding motility-associated C-terminal domain-containing protein</fullName>
    </submittedName>
</protein>
<accession>A0A8J6U006</accession>
<dbReference type="InterPro" id="IPR026341">
    <property type="entry name" value="T9SS_type_B"/>
</dbReference>
<comment type="caution">
    <text evidence="2">The sequence shown here is derived from an EMBL/GenBank/DDBJ whole genome shotgun (WGS) entry which is preliminary data.</text>
</comment>
<dbReference type="EMBL" id="JACVEL010000006">
    <property type="protein sequence ID" value="MBC9812863.1"/>
    <property type="molecule type" value="Genomic_DNA"/>
</dbReference>
<name>A0A8J6U006_9FLAO</name>
<dbReference type="InterPro" id="IPR025667">
    <property type="entry name" value="SprB_repeat"/>
</dbReference>
<dbReference type="RefSeq" id="WP_216714232.1">
    <property type="nucleotide sequence ID" value="NZ_JACVEL010000006.1"/>
</dbReference>
<dbReference type="AlphaFoldDB" id="A0A8J6U006"/>
<evidence type="ECO:0000256" key="1">
    <source>
        <dbReference type="SAM" id="SignalP"/>
    </source>
</evidence>
<organism evidence="2 3">
    <name type="scientific">Taishania pollutisoli</name>
    <dbReference type="NCBI Taxonomy" id="2766479"/>
    <lineage>
        <taxon>Bacteria</taxon>
        <taxon>Pseudomonadati</taxon>
        <taxon>Bacteroidota</taxon>
        <taxon>Flavobacteriia</taxon>
        <taxon>Flavobacteriales</taxon>
        <taxon>Crocinitomicaceae</taxon>
        <taxon>Taishania</taxon>
    </lineage>
</organism>
<dbReference type="Gene3D" id="2.60.40.740">
    <property type="match status" value="2"/>
</dbReference>
<evidence type="ECO:0000313" key="3">
    <source>
        <dbReference type="Proteomes" id="UP000652681"/>
    </source>
</evidence>